<proteinExistence type="predicted"/>
<keyword evidence="5" id="KW-1185">Reference proteome</keyword>
<dbReference type="InterPro" id="IPR005135">
    <property type="entry name" value="Endo/exonuclease/phosphatase"/>
</dbReference>
<evidence type="ECO:0000313" key="4">
    <source>
        <dbReference type="EMBL" id="CAG2227237.1"/>
    </source>
</evidence>
<feature type="compositionally biased region" description="Polar residues" evidence="2">
    <location>
        <begin position="1"/>
        <end position="17"/>
    </location>
</feature>
<dbReference type="Pfam" id="PF03372">
    <property type="entry name" value="Exo_endo_phos"/>
    <property type="match status" value="1"/>
</dbReference>
<evidence type="ECO:0000313" key="5">
    <source>
        <dbReference type="Proteomes" id="UP000683360"/>
    </source>
</evidence>
<dbReference type="SUPFAM" id="SSF56219">
    <property type="entry name" value="DNase I-like"/>
    <property type="match status" value="1"/>
</dbReference>
<dbReference type="EMBL" id="CAJPWZ010001956">
    <property type="protein sequence ID" value="CAG2227237.1"/>
    <property type="molecule type" value="Genomic_DNA"/>
</dbReference>
<gene>
    <name evidence="4" type="ORF">MEDL_40274</name>
</gene>
<name>A0A8S3T9D4_MYTED</name>
<dbReference type="Gene3D" id="3.60.10.10">
    <property type="entry name" value="Endonuclease/exonuclease/phosphatase"/>
    <property type="match status" value="1"/>
</dbReference>
<evidence type="ECO:0000259" key="3">
    <source>
        <dbReference type="Pfam" id="PF03372"/>
    </source>
</evidence>
<organism evidence="4 5">
    <name type="scientific">Mytilus edulis</name>
    <name type="common">Blue mussel</name>
    <dbReference type="NCBI Taxonomy" id="6550"/>
    <lineage>
        <taxon>Eukaryota</taxon>
        <taxon>Metazoa</taxon>
        <taxon>Spiralia</taxon>
        <taxon>Lophotrochozoa</taxon>
        <taxon>Mollusca</taxon>
        <taxon>Bivalvia</taxon>
        <taxon>Autobranchia</taxon>
        <taxon>Pteriomorphia</taxon>
        <taxon>Mytilida</taxon>
        <taxon>Mytiloidea</taxon>
        <taxon>Mytilidae</taxon>
        <taxon>Mytilinae</taxon>
        <taxon>Mytilus</taxon>
    </lineage>
</organism>
<dbReference type="GO" id="GO:0003824">
    <property type="term" value="F:catalytic activity"/>
    <property type="evidence" value="ECO:0007669"/>
    <property type="project" value="InterPro"/>
</dbReference>
<dbReference type="AlphaFoldDB" id="A0A8S3T9D4"/>
<dbReference type="InterPro" id="IPR036691">
    <property type="entry name" value="Endo/exonu/phosph_ase_sf"/>
</dbReference>
<keyword evidence="1" id="KW-0175">Coiled coil</keyword>
<protein>
    <recommendedName>
        <fullName evidence="3">Endonuclease/exonuclease/phosphatase domain-containing protein</fullName>
    </recommendedName>
</protein>
<sequence>MKVVQSNTSPSTSHSLPSQPPIIFTTTEGQSVNLSEVIKHTIASPDFVDCIGPLIANVVKASVDSALSNYVSNLEAKIEKQERIISDLMVKNSELKESNKQMNGRVDSIEIDLEELQQYGRRNSLRFHNVPLKKTELGSTDDKIVGLCKSLLDVNITVDDIDRSHIIGSINKYGNAQLICRFRNWKIKNSIFQQKRKLKNNPDKTVITEDLTQYRQYLMKKLNDARKRHEIDSFWTMDGRIFAKKTPEATKKFIGGIENFCDISTSSDDGVTPPDLPRRTQHSLDIDEKSGMRLKAYSNLWKLDKEYRTVGGKITRLQNQTPSKYRDDTIGTQQNDNYKGNGGSFNGNTNKRECINELDLHIIGIAETHLINDNDICMNNYIWLGNNRKQIHVRAKTGSGGVGILIKKEILNMLKVTIENDSEDGILWVKFTDMENSSNMFYVCVVYLPPEFSARSVNAHNFFDVLMEQIYSIPKGNSFYLCGDFNSRLGNYTDFIQGIDQLSERNITDFTTNSYGEIFSEFLSTVNCCVLNGRYPIHDDYTYVSTKGLSVVDYCVVPYESLCHYKNFKVIRASVLCNKSAQPGSFRANHIPDHSVLCWEFETNFDNINEICSIDLSHSAHNSLNQQNNTYVSYDVKNIPKTKVKVLNSTNNRKRRIKKPWWNDKLTNKWNIVCTAERDYVTCKQGSLKQQLRKDFVDKRKDFDKLTQKYKRQYWYRCQEELVNFSDNDTNQFWRRIGQIGIGNERQMRIPNEVTLDDGTISNNLETVLSKWKSSFHSLLNPNVNADYNKVENCILKENIICIDLDKEITIDEVHKVVMNAKNCKSAGIDLIQAEFFELEYKTINNKRRSNEFGCLFDIEIKSNYLIIRDGNIDIFITLPTTK</sequence>
<feature type="domain" description="Endonuclease/exonuclease/phosphatase" evidence="3">
    <location>
        <begin position="355"/>
        <end position="558"/>
    </location>
</feature>
<evidence type="ECO:0000256" key="2">
    <source>
        <dbReference type="SAM" id="MobiDB-lite"/>
    </source>
</evidence>
<feature type="region of interest" description="Disordered" evidence="2">
    <location>
        <begin position="323"/>
        <end position="344"/>
    </location>
</feature>
<feature type="coiled-coil region" evidence="1">
    <location>
        <begin position="71"/>
        <end position="119"/>
    </location>
</feature>
<dbReference type="Proteomes" id="UP000683360">
    <property type="component" value="Unassembled WGS sequence"/>
</dbReference>
<evidence type="ECO:0000256" key="1">
    <source>
        <dbReference type="SAM" id="Coils"/>
    </source>
</evidence>
<accession>A0A8S3T9D4</accession>
<comment type="caution">
    <text evidence="4">The sequence shown here is derived from an EMBL/GenBank/DDBJ whole genome shotgun (WGS) entry which is preliminary data.</text>
</comment>
<dbReference type="OrthoDB" id="6079589at2759"/>
<feature type="region of interest" description="Disordered" evidence="2">
    <location>
        <begin position="1"/>
        <end position="22"/>
    </location>
</feature>
<reference evidence="4" key="1">
    <citation type="submission" date="2021-03" db="EMBL/GenBank/DDBJ databases">
        <authorList>
            <person name="Bekaert M."/>
        </authorList>
    </citation>
    <scope>NUCLEOTIDE SEQUENCE</scope>
</reference>